<dbReference type="InterPro" id="IPR017853">
    <property type="entry name" value="GH"/>
</dbReference>
<evidence type="ECO:0008006" key="7">
    <source>
        <dbReference type="Google" id="ProtNLM"/>
    </source>
</evidence>
<dbReference type="AlphaFoldDB" id="A0A2Z6P736"/>
<feature type="signal peptide" evidence="4">
    <location>
        <begin position="1"/>
        <end position="23"/>
    </location>
</feature>
<comment type="similarity">
    <text evidence="1 3">Belongs to the glycosyl hydrolase 1 family.</text>
</comment>
<evidence type="ECO:0000313" key="6">
    <source>
        <dbReference type="Proteomes" id="UP000242715"/>
    </source>
</evidence>
<dbReference type="SUPFAM" id="SSF51445">
    <property type="entry name" value="(Trans)glycosidases"/>
    <property type="match status" value="1"/>
</dbReference>
<reference evidence="6" key="1">
    <citation type="journal article" date="2017" name="Front. Plant Sci.">
        <title>Climate Clever Clovers: New Paradigm to Reduce the Environmental Footprint of Ruminants by Breeding Low Methanogenic Forages Utilizing Haplotype Variation.</title>
        <authorList>
            <person name="Kaur P."/>
            <person name="Appels R."/>
            <person name="Bayer P.E."/>
            <person name="Keeble-Gagnere G."/>
            <person name="Wang J."/>
            <person name="Hirakawa H."/>
            <person name="Shirasawa K."/>
            <person name="Vercoe P."/>
            <person name="Stefanova K."/>
            <person name="Durmic Z."/>
            <person name="Nichols P."/>
            <person name="Revell C."/>
            <person name="Isobe S.N."/>
            <person name="Edwards D."/>
            <person name="Erskine W."/>
        </authorList>
    </citation>
    <scope>NUCLEOTIDE SEQUENCE [LARGE SCALE GENOMIC DNA]</scope>
    <source>
        <strain evidence="6">cv. Daliak</strain>
    </source>
</reference>
<dbReference type="Pfam" id="PF00232">
    <property type="entry name" value="Glyco_hydro_1"/>
    <property type="match status" value="2"/>
</dbReference>
<keyword evidence="2" id="KW-0378">Hydrolase</keyword>
<sequence length="342" mass="38807">MPKWLMQVVLLTLFCSSFTHVQSSHEIEEEEDEISKSQFPKDFLFGTSTSSYQIEGAAFEDGRGLSNWDVFSHTPGMVNNDENGDIADDHYHHYLEDVKLMSSLGINVYRFSISWTRILPKGLYGDINPTGIMFYNNLIDNLLLRGSSELMQAKQGGTIGIVAHTLMYEPLRDEECDRQAAKRALAFIIGWFLDPLVFGEYPAEMRSILGNQLPKLSPKEKSLLRGSLDFIGINHYGALYAKDCYLSACPPEAARPIKGFLETTPLRDGIPIAMAKFFVVPKGMEKIVDYIKIKYHNLPMYITENGYSSPLNESTTMHDVLHDFKRIEYHKAYLAALLRAIR</sequence>
<dbReference type="PROSITE" id="PS00653">
    <property type="entry name" value="GLYCOSYL_HYDROL_F1_2"/>
    <property type="match status" value="1"/>
</dbReference>
<gene>
    <name evidence="5" type="ORF">TSUD_100320</name>
</gene>
<keyword evidence="6" id="KW-1185">Reference proteome</keyword>
<dbReference type="GO" id="GO:0008422">
    <property type="term" value="F:beta-glucosidase activity"/>
    <property type="evidence" value="ECO:0007669"/>
    <property type="project" value="TreeGrafter"/>
</dbReference>
<feature type="chain" id="PRO_5016444783" description="Beta-glucosidase" evidence="4">
    <location>
        <begin position="24"/>
        <end position="342"/>
    </location>
</feature>
<dbReference type="Proteomes" id="UP000242715">
    <property type="component" value="Unassembled WGS sequence"/>
</dbReference>
<evidence type="ECO:0000256" key="2">
    <source>
        <dbReference type="ARBA" id="ARBA00022801"/>
    </source>
</evidence>
<evidence type="ECO:0000256" key="1">
    <source>
        <dbReference type="ARBA" id="ARBA00010838"/>
    </source>
</evidence>
<dbReference type="InterPro" id="IPR001360">
    <property type="entry name" value="Glyco_hydro_1"/>
</dbReference>
<protein>
    <recommendedName>
        <fullName evidence="7">Beta-glucosidase</fullName>
    </recommendedName>
</protein>
<accession>A0A2Z6P736</accession>
<proteinExistence type="inferred from homology"/>
<evidence type="ECO:0000256" key="4">
    <source>
        <dbReference type="SAM" id="SignalP"/>
    </source>
</evidence>
<name>A0A2Z6P736_TRISU</name>
<organism evidence="5 6">
    <name type="scientific">Trifolium subterraneum</name>
    <name type="common">Subterranean clover</name>
    <dbReference type="NCBI Taxonomy" id="3900"/>
    <lineage>
        <taxon>Eukaryota</taxon>
        <taxon>Viridiplantae</taxon>
        <taxon>Streptophyta</taxon>
        <taxon>Embryophyta</taxon>
        <taxon>Tracheophyta</taxon>
        <taxon>Spermatophyta</taxon>
        <taxon>Magnoliopsida</taxon>
        <taxon>eudicotyledons</taxon>
        <taxon>Gunneridae</taxon>
        <taxon>Pentapetalae</taxon>
        <taxon>rosids</taxon>
        <taxon>fabids</taxon>
        <taxon>Fabales</taxon>
        <taxon>Fabaceae</taxon>
        <taxon>Papilionoideae</taxon>
        <taxon>50 kb inversion clade</taxon>
        <taxon>NPAAA clade</taxon>
        <taxon>Hologalegina</taxon>
        <taxon>IRL clade</taxon>
        <taxon>Trifolieae</taxon>
        <taxon>Trifolium</taxon>
    </lineage>
</organism>
<dbReference type="OrthoDB" id="65569at2759"/>
<dbReference type="EMBL" id="DF974039">
    <property type="protein sequence ID" value="GAU44382.1"/>
    <property type="molecule type" value="Genomic_DNA"/>
</dbReference>
<dbReference type="Gene3D" id="3.20.20.80">
    <property type="entry name" value="Glycosidases"/>
    <property type="match status" value="2"/>
</dbReference>
<dbReference type="InterPro" id="IPR033132">
    <property type="entry name" value="GH_1_N_CS"/>
</dbReference>
<dbReference type="PANTHER" id="PTHR10353:SF175">
    <property type="entry name" value="BETA-GLUCOSIDASE 18-LIKE ISOFORM X1"/>
    <property type="match status" value="1"/>
</dbReference>
<dbReference type="GO" id="GO:0005975">
    <property type="term" value="P:carbohydrate metabolic process"/>
    <property type="evidence" value="ECO:0007669"/>
    <property type="project" value="InterPro"/>
</dbReference>
<evidence type="ECO:0000313" key="5">
    <source>
        <dbReference type="EMBL" id="GAU44382.1"/>
    </source>
</evidence>
<dbReference type="PRINTS" id="PR00131">
    <property type="entry name" value="GLHYDRLASE1"/>
</dbReference>
<evidence type="ECO:0000256" key="3">
    <source>
        <dbReference type="RuleBase" id="RU003690"/>
    </source>
</evidence>
<keyword evidence="4" id="KW-0732">Signal</keyword>
<dbReference type="PANTHER" id="PTHR10353">
    <property type="entry name" value="GLYCOSYL HYDROLASE"/>
    <property type="match status" value="1"/>
</dbReference>